<name>A0A8T1VHY4_9STRA</name>
<evidence type="ECO:0000313" key="2">
    <source>
        <dbReference type="Proteomes" id="UP000694044"/>
    </source>
</evidence>
<keyword evidence="2" id="KW-1185">Reference proteome</keyword>
<sequence>MLRWIEQVLLATCSRNGAHKAWYGAYNPVSPKERPQHMQFTMHELLFGTNDSVDAVSTAVDIAAKQMGISRQIEEEGRKNMVDVEEKVMDAQARRKKEYKLAKWQKTDDLHDAAVTAAEKTDR</sequence>
<proteinExistence type="predicted"/>
<dbReference type="AlphaFoldDB" id="A0A8T1VHY4"/>
<dbReference type="Proteomes" id="UP000694044">
    <property type="component" value="Unassembled WGS sequence"/>
</dbReference>
<organism evidence="1 2">
    <name type="scientific">Phytophthora pseudosyringae</name>
    <dbReference type="NCBI Taxonomy" id="221518"/>
    <lineage>
        <taxon>Eukaryota</taxon>
        <taxon>Sar</taxon>
        <taxon>Stramenopiles</taxon>
        <taxon>Oomycota</taxon>
        <taxon>Peronosporomycetes</taxon>
        <taxon>Peronosporales</taxon>
        <taxon>Peronosporaceae</taxon>
        <taxon>Phytophthora</taxon>
    </lineage>
</organism>
<gene>
    <name evidence="1" type="ORF">PHYPSEUDO_006920</name>
</gene>
<accession>A0A8T1VHY4</accession>
<dbReference type="EMBL" id="JAGDFM010000281">
    <property type="protein sequence ID" value="KAG7380691.1"/>
    <property type="molecule type" value="Genomic_DNA"/>
</dbReference>
<protein>
    <submittedName>
        <fullName evidence="1">Uncharacterized protein</fullName>
    </submittedName>
</protein>
<comment type="caution">
    <text evidence="1">The sequence shown here is derived from an EMBL/GenBank/DDBJ whole genome shotgun (WGS) entry which is preliminary data.</text>
</comment>
<evidence type="ECO:0000313" key="1">
    <source>
        <dbReference type="EMBL" id="KAG7380691.1"/>
    </source>
</evidence>
<reference evidence="1" key="1">
    <citation type="submission" date="2021-02" db="EMBL/GenBank/DDBJ databases">
        <authorList>
            <person name="Palmer J.M."/>
        </authorList>
    </citation>
    <scope>NUCLEOTIDE SEQUENCE</scope>
    <source>
        <strain evidence="1">SCRP734</strain>
    </source>
</reference>